<organism evidence="1 2">
    <name type="scientific">Jimgerdemannia flammicorona</name>
    <dbReference type="NCBI Taxonomy" id="994334"/>
    <lineage>
        <taxon>Eukaryota</taxon>
        <taxon>Fungi</taxon>
        <taxon>Fungi incertae sedis</taxon>
        <taxon>Mucoromycota</taxon>
        <taxon>Mucoromycotina</taxon>
        <taxon>Endogonomycetes</taxon>
        <taxon>Endogonales</taxon>
        <taxon>Endogonaceae</taxon>
        <taxon>Jimgerdemannia</taxon>
    </lineage>
</organism>
<reference evidence="1 2" key="1">
    <citation type="journal article" date="2018" name="New Phytol.">
        <title>Phylogenomics of Endogonaceae and evolution of mycorrhizas within Mucoromycota.</title>
        <authorList>
            <person name="Chang Y."/>
            <person name="Desiro A."/>
            <person name="Na H."/>
            <person name="Sandor L."/>
            <person name="Lipzen A."/>
            <person name="Clum A."/>
            <person name="Barry K."/>
            <person name="Grigoriev I.V."/>
            <person name="Martin F.M."/>
            <person name="Stajich J.E."/>
            <person name="Smith M.E."/>
            <person name="Bonito G."/>
            <person name="Spatafora J.W."/>
        </authorList>
    </citation>
    <scope>NUCLEOTIDE SEQUENCE [LARGE SCALE GENOMIC DNA]</scope>
    <source>
        <strain evidence="1 2">GMNB39</strain>
    </source>
</reference>
<evidence type="ECO:0000313" key="2">
    <source>
        <dbReference type="Proteomes" id="UP000268093"/>
    </source>
</evidence>
<keyword evidence="2" id="KW-1185">Reference proteome</keyword>
<gene>
    <name evidence="1" type="ORF">BC936DRAFT_145416</name>
</gene>
<comment type="caution">
    <text evidence="1">The sequence shown here is derived from an EMBL/GenBank/DDBJ whole genome shotgun (WGS) entry which is preliminary data.</text>
</comment>
<proteinExistence type="predicted"/>
<dbReference type="AlphaFoldDB" id="A0A433DA32"/>
<accession>A0A433DA32</accession>
<evidence type="ECO:0008006" key="3">
    <source>
        <dbReference type="Google" id="ProtNLM"/>
    </source>
</evidence>
<dbReference type="Proteomes" id="UP000268093">
    <property type="component" value="Unassembled WGS sequence"/>
</dbReference>
<name>A0A433DA32_9FUNG</name>
<dbReference type="OrthoDB" id="2890403at2759"/>
<evidence type="ECO:0000313" key="1">
    <source>
        <dbReference type="EMBL" id="RUP47715.1"/>
    </source>
</evidence>
<sequence length="449" mass="47936">MPHHRRTPFAVAPNGNSYVAYLAASGDYVHVQQLDKNLTAVGTEVKVRGYEASGLVAHNDGFALLTSQNASTPNGETVATLVRVKGAAVAWTVPLNGPNFYDKGTGGTSSPVLDGDLAWNGEYYGAYFIVHGYAGGANGHYGDSIEYVDANGKVFESPYSNAWGCSHNEGIAIMQTNTLPFLTLCSNDWHTGIFLNTDTRSMSGPKISNDQTWAGYGGDPFGGEGGSFSNVAGFANGRYIVAWQTRGASKVVTDSGDSTVLDVTARWDVHNVAIAILKDKSTPLTTVPTKSGGAGEPSLPISLYNPIVHITVRPAFSLLFYIHIFFTKGDTNINWVTKTAIVDHVNVRVAAYGANQAVVTWEQVTSPKCNAGTCTGKFEATYIQLVDSNGAKVGTPLKTPATIGGDMRVMANGDIVWPYVDTKWDLSASIWDPSQIRTSKLSFARLSVA</sequence>
<protein>
    <recommendedName>
        <fullName evidence="3">Glycosyl hydrolase</fullName>
    </recommendedName>
</protein>
<dbReference type="EMBL" id="RBNI01004196">
    <property type="protein sequence ID" value="RUP47715.1"/>
    <property type="molecule type" value="Genomic_DNA"/>
</dbReference>